<evidence type="ECO:0008006" key="2">
    <source>
        <dbReference type="Google" id="ProtNLM"/>
    </source>
</evidence>
<name>X0V2I0_9ZZZZ</name>
<protein>
    <recommendedName>
        <fullName evidence="2">AP2-like integrase N-terminal domain-containing protein</fullName>
    </recommendedName>
</protein>
<reference evidence="1" key="1">
    <citation type="journal article" date="2014" name="Front. Microbiol.">
        <title>High frequency of phylogenetically diverse reductive dehalogenase-homologous genes in deep subseafloor sedimentary metagenomes.</title>
        <authorList>
            <person name="Kawai M."/>
            <person name="Futagami T."/>
            <person name="Toyoda A."/>
            <person name="Takaki Y."/>
            <person name="Nishi S."/>
            <person name="Hori S."/>
            <person name="Arai W."/>
            <person name="Tsubouchi T."/>
            <person name="Morono Y."/>
            <person name="Uchiyama I."/>
            <person name="Ito T."/>
            <person name="Fujiyama A."/>
            <person name="Inagaki F."/>
            <person name="Takami H."/>
        </authorList>
    </citation>
    <scope>NUCLEOTIDE SEQUENCE</scope>
    <source>
        <strain evidence="1">Expedition CK06-06</strain>
    </source>
</reference>
<organism evidence="1">
    <name type="scientific">marine sediment metagenome</name>
    <dbReference type="NCBI Taxonomy" id="412755"/>
    <lineage>
        <taxon>unclassified sequences</taxon>
        <taxon>metagenomes</taxon>
        <taxon>ecological metagenomes</taxon>
    </lineage>
</organism>
<sequence>MKKLVMLWKRPSSDGKTFTYYLLYNENGKRRQKSLGHVDRRKAERQRAQFERELRM</sequence>
<proteinExistence type="predicted"/>
<gene>
    <name evidence="1" type="ORF">S01H1_39367</name>
</gene>
<dbReference type="AlphaFoldDB" id="X0V2I0"/>
<evidence type="ECO:0000313" key="1">
    <source>
        <dbReference type="EMBL" id="GAG12320.1"/>
    </source>
</evidence>
<dbReference type="EMBL" id="BARS01024838">
    <property type="protein sequence ID" value="GAG12320.1"/>
    <property type="molecule type" value="Genomic_DNA"/>
</dbReference>
<accession>X0V2I0</accession>
<comment type="caution">
    <text evidence="1">The sequence shown here is derived from an EMBL/GenBank/DDBJ whole genome shotgun (WGS) entry which is preliminary data.</text>
</comment>
<feature type="non-terminal residue" evidence="1">
    <location>
        <position position="56"/>
    </location>
</feature>